<proteinExistence type="predicted"/>
<keyword evidence="1" id="KW-1133">Transmembrane helix</keyword>
<comment type="caution">
    <text evidence="2">The sequence shown here is derived from an EMBL/GenBank/DDBJ whole genome shotgun (WGS) entry which is preliminary data.</text>
</comment>
<feature type="transmembrane region" description="Helical" evidence="1">
    <location>
        <begin position="6"/>
        <end position="26"/>
    </location>
</feature>
<gene>
    <name evidence="2" type="ORF">HMPREF9445_02844</name>
</gene>
<sequence length="44" mass="5351">MLRKLQILSFYFIPYYICIPLLYVAANITKKKRTMLRCPPFRIL</sequence>
<dbReference type="Proteomes" id="UP000010321">
    <property type="component" value="Unassembled WGS sequence"/>
</dbReference>
<organism evidence="2 3">
    <name type="scientific">Bacteroides clarus YIT 12056</name>
    <dbReference type="NCBI Taxonomy" id="762984"/>
    <lineage>
        <taxon>Bacteria</taxon>
        <taxon>Pseudomonadati</taxon>
        <taxon>Bacteroidota</taxon>
        <taxon>Bacteroidia</taxon>
        <taxon>Bacteroidales</taxon>
        <taxon>Bacteroidaceae</taxon>
        <taxon>Bacteroides</taxon>
    </lineage>
</organism>
<evidence type="ECO:0000256" key="1">
    <source>
        <dbReference type="SAM" id="Phobius"/>
    </source>
</evidence>
<reference evidence="2 3" key="1">
    <citation type="submission" date="2011-02" db="EMBL/GenBank/DDBJ databases">
        <authorList>
            <person name="Weinstock G."/>
            <person name="Sodergren E."/>
            <person name="Clifton S."/>
            <person name="Fulton L."/>
            <person name="Fulton B."/>
            <person name="Courtney L."/>
            <person name="Fronick C."/>
            <person name="Harrison M."/>
            <person name="Strong C."/>
            <person name="Farmer C."/>
            <person name="Delahaunty K."/>
            <person name="Markovic C."/>
            <person name="Hall O."/>
            <person name="Minx P."/>
            <person name="Tomlinson C."/>
            <person name="Mitreva M."/>
            <person name="Hou S."/>
            <person name="Chen J."/>
            <person name="Wollam A."/>
            <person name="Pepin K.H."/>
            <person name="Johnson M."/>
            <person name="Bhonagiri V."/>
            <person name="Zhang X."/>
            <person name="Suruliraj S."/>
            <person name="Warren W."/>
            <person name="Chinwalla A."/>
            <person name="Mardis E.R."/>
            <person name="Wilson R.K."/>
        </authorList>
    </citation>
    <scope>NUCLEOTIDE SEQUENCE [LARGE SCALE GENOMIC DNA]</scope>
    <source>
        <strain evidence="2 3">YIT 12056</strain>
    </source>
</reference>
<protein>
    <submittedName>
        <fullName evidence="2">Uncharacterized protein</fullName>
    </submittedName>
</protein>
<keyword evidence="1" id="KW-0812">Transmembrane</keyword>
<evidence type="ECO:0000313" key="3">
    <source>
        <dbReference type="Proteomes" id="UP000010321"/>
    </source>
</evidence>
<dbReference type="EMBL" id="AFBM01000031">
    <property type="protein sequence ID" value="EGF49475.1"/>
    <property type="molecule type" value="Genomic_DNA"/>
</dbReference>
<keyword evidence="1" id="KW-0472">Membrane</keyword>
<accession>A0ABN0CJQ2</accession>
<keyword evidence="3" id="KW-1185">Reference proteome</keyword>
<name>A0ABN0CJQ2_9BACE</name>
<evidence type="ECO:0000313" key="2">
    <source>
        <dbReference type="EMBL" id="EGF49475.1"/>
    </source>
</evidence>